<feature type="non-terminal residue" evidence="1">
    <location>
        <position position="1"/>
    </location>
</feature>
<accession>Q0PWR6</accession>
<reference evidence="1" key="1">
    <citation type="journal article" date="2006" name="Toxicol. Sci.">
        <title>Gene expression profiles in fathead minnow exposed to 2,4-DNT: correlation with toxicity in mammals.</title>
        <authorList>
            <person name="Wintz H."/>
            <person name="Yoo L.J."/>
            <person name="Loguinov A."/>
            <person name="Wu Y.Y."/>
            <person name="Steevens J.A."/>
            <person name="Holland R.D."/>
            <person name="Beger R.D."/>
            <person name="Perkins E.J."/>
            <person name="Hughes O."/>
            <person name="Vulpe C.D."/>
        </authorList>
    </citation>
    <scope>NUCLEOTIDE SEQUENCE</scope>
</reference>
<protein>
    <submittedName>
        <fullName evidence="1">Apolipoprotein B-like protein</fullName>
    </submittedName>
</protein>
<evidence type="ECO:0000313" key="1">
    <source>
        <dbReference type="EMBL" id="ABG73402.1"/>
    </source>
</evidence>
<keyword evidence="1" id="KW-0449">Lipoprotein</keyword>
<proteinExistence type="evidence at transcript level"/>
<organism evidence="1">
    <name type="scientific">Pimephales promelas</name>
    <name type="common">Fathead minnow</name>
    <dbReference type="NCBI Taxonomy" id="90988"/>
    <lineage>
        <taxon>Eukaryota</taxon>
        <taxon>Metazoa</taxon>
        <taxon>Chordata</taxon>
        <taxon>Craniata</taxon>
        <taxon>Vertebrata</taxon>
        <taxon>Euteleostomi</taxon>
        <taxon>Actinopterygii</taxon>
        <taxon>Neopterygii</taxon>
        <taxon>Teleostei</taxon>
        <taxon>Ostariophysi</taxon>
        <taxon>Cypriniformes</taxon>
        <taxon>Leuciscidae</taxon>
        <taxon>Pogonichthyinae</taxon>
        <taxon>Pimephales</taxon>
    </lineage>
</organism>
<dbReference type="EMBL" id="DQ676854">
    <property type="protein sequence ID" value="ABG73402.1"/>
    <property type="molecule type" value="mRNA"/>
</dbReference>
<dbReference type="AlphaFoldDB" id="Q0PWR6"/>
<name>Q0PWR6_PIMPR</name>
<sequence length="79" mass="8997">RAEILWAAWKSDILEAVAAPLNTFYKKLLKSLDDSEGIVLFSILFPIGQFLTHISTQFEEVLNANNGIQQIELPFPFFQ</sequence>
<gene>
    <name evidence="1" type="primary">apoB</name>
</gene>
<reference evidence="1" key="2">
    <citation type="submission" date="2006-06" db="EMBL/GenBank/DDBJ databases">
        <authorList>
            <person name="Wintz H.M."/>
            <person name="Yoo L."/>
            <person name="Steevens J.A."/>
            <person name="Perkins E.J."/>
            <person name="Vulpe C.D."/>
        </authorList>
    </citation>
    <scope>NUCLEOTIDE SEQUENCE</scope>
</reference>